<dbReference type="CDD" id="cd02966">
    <property type="entry name" value="TlpA_like_family"/>
    <property type="match status" value="1"/>
</dbReference>
<dbReference type="GO" id="GO:0016491">
    <property type="term" value="F:oxidoreductase activity"/>
    <property type="evidence" value="ECO:0007669"/>
    <property type="project" value="InterPro"/>
</dbReference>
<dbReference type="PROSITE" id="PS51257">
    <property type="entry name" value="PROKAR_LIPOPROTEIN"/>
    <property type="match status" value="1"/>
</dbReference>
<dbReference type="PROSITE" id="PS51352">
    <property type="entry name" value="THIOREDOXIN_2"/>
    <property type="match status" value="1"/>
</dbReference>
<gene>
    <name evidence="3" type="ORF">GMC75_03645</name>
</gene>
<feature type="signal peptide" evidence="1">
    <location>
        <begin position="1"/>
        <end position="27"/>
    </location>
</feature>
<dbReference type="InterPro" id="IPR036249">
    <property type="entry name" value="Thioredoxin-like_sf"/>
</dbReference>
<comment type="caution">
    <text evidence="3">The sequence shown here is derived from an EMBL/GenBank/DDBJ whole genome shotgun (WGS) entry which is preliminary data.</text>
</comment>
<feature type="chain" id="PRO_5038513151" evidence="1">
    <location>
        <begin position="28"/>
        <end position="187"/>
    </location>
</feature>
<dbReference type="InterPro" id="IPR013766">
    <property type="entry name" value="Thioredoxin_domain"/>
</dbReference>
<proteinExistence type="predicted"/>
<dbReference type="PANTHER" id="PTHR42852:SF16">
    <property type="entry name" value="THIOL:DISULFIDE INTERCHANGE PROTEIN TLPA"/>
    <property type="match status" value="1"/>
</dbReference>
<dbReference type="SUPFAM" id="SSF52833">
    <property type="entry name" value="Thioredoxin-like"/>
    <property type="match status" value="1"/>
</dbReference>
<accession>A0A6I3NXJ0</accession>
<dbReference type="Pfam" id="PF08534">
    <property type="entry name" value="Redoxin"/>
    <property type="match status" value="1"/>
</dbReference>
<name>A0A6I3NXJ0_STRPA</name>
<dbReference type="Gene3D" id="3.40.30.10">
    <property type="entry name" value="Glutaredoxin"/>
    <property type="match status" value="1"/>
</dbReference>
<reference evidence="3 4" key="1">
    <citation type="journal article" date="2019" name="Nat. Med.">
        <title>A library of human gut bacterial isolates paired with longitudinal multiomics data enables mechanistic microbiome research.</title>
        <authorList>
            <person name="Poyet M."/>
            <person name="Groussin M."/>
            <person name="Gibbons S.M."/>
            <person name="Avila-Pacheco J."/>
            <person name="Jiang X."/>
            <person name="Kearney S.M."/>
            <person name="Perrotta A.R."/>
            <person name="Berdy B."/>
            <person name="Zhao S."/>
            <person name="Lieberman T.D."/>
            <person name="Swanson P.K."/>
            <person name="Smith M."/>
            <person name="Roesemann S."/>
            <person name="Alexander J.E."/>
            <person name="Rich S.A."/>
            <person name="Livny J."/>
            <person name="Vlamakis H."/>
            <person name="Clish C."/>
            <person name="Bullock K."/>
            <person name="Deik A."/>
            <person name="Scott J."/>
            <person name="Pierce K.A."/>
            <person name="Xavier R.J."/>
            <person name="Alm E.J."/>
        </authorList>
    </citation>
    <scope>NUCLEOTIDE SEQUENCE [LARGE SCALE GENOMIC DNA]</scope>
    <source>
        <strain evidence="3 4">BIOML-A18</strain>
    </source>
</reference>
<evidence type="ECO:0000313" key="3">
    <source>
        <dbReference type="EMBL" id="MTR40791.1"/>
    </source>
</evidence>
<evidence type="ECO:0000259" key="2">
    <source>
        <dbReference type="PROSITE" id="PS51352"/>
    </source>
</evidence>
<sequence length="187" mass="20680">MMKKLALVATGFVCAGLLGACSSQGMATSTKDMSQQTAKAGDRQPSGKKVKEFSLQGVDGKTYRLSDYKGKKVYLKFWASWCSICLSTLEDTNELAKEESGKDYVVLSVVAPTFNGEKSAADFKNWYQSLDYKDFPVLLDSKGELLKEYGIRSYPSALFINSDGTLAKSHIGYMNKEDILKTLENMQ</sequence>
<evidence type="ECO:0000256" key="1">
    <source>
        <dbReference type="SAM" id="SignalP"/>
    </source>
</evidence>
<feature type="domain" description="Thioredoxin" evidence="2">
    <location>
        <begin position="44"/>
        <end position="187"/>
    </location>
</feature>
<dbReference type="EMBL" id="WMYS01000002">
    <property type="protein sequence ID" value="MTR40791.1"/>
    <property type="molecule type" value="Genomic_DNA"/>
</dbReference>
<keyword evidence="1" id="KW-0732">Signal</keyword>
<dbReference type="InterPro" id="IPR050553">
    <property type="entry name" value="Thioredoxin_ResA/DsbE_sf"/>
</dbReference>
<protein>
    <submittedName>
        <fullName evidence="3">Redoxin domain-containing protein</fullName>
    </submittedName>
</protein>
<organism evidence="3 4">
    <name type="scientific">Streptococcus parasanguinis</name>
    <dbReference type="NCBI Taxonomy" id="1318"/>
    <lineage>
        <taxon>Bacteria</taxon>
        <taxon>Bacillati</taxon>
        <taxon>Bacillota</taxon>
        <taxon>Bacilli</taxon>
        <taxon>Lactobacillales</taxon>
        <taxon>Streptococcaceae</taxon>
        <taxon>Streptococcus</taxon>
    </lineage>
</organism>
<dbReference type="InterPro" id="IPR013740">
    <property type="entry name" value="Redoxin"/>
</dbReference>
<dbReference type="AlphaFoldDB" id="A0A6I3NXJ0"/>
<dbReference type="PANTHER" id="PTHR42852">
    <property type="entry name" value="THIOL:DISULFIDE INTERCHANGE PROTEIN DSBE"/>
    <property type="match status" value="1"/>
</dbReference>
<evidence type="ECO:0000313" key="4">
    <source>
        <dbReference type="Proteomes" id="UP000430295"/>
    </source>
</evidence>
<dbReference type="Proteomes" id="UP000430295">
    <property type="component" value="Unassembled WGS sequence"/>
</dbReference>